<dbReference type="EMBL" id="GBXM01016382">
    <property type="protein sequence ID" value="JAH92195.1"/>
    <property type="molecule type" value="Transcribed_RNA"/>
</dbReference>
<reference evidence="1" key="1">
    <citation type="submission" date="2014-11" db="EMBL/GenBank/DDBJ databases">
        <authorList>
            <person name="Amaro Gonzalez C."/>
        </authorList>
    </citation>
    <scope>NUCLEOTIDE SEQUENCE</scope>
</reference>
<evidence type="ECO:0000313" key="1">
    <source>
        <dbReference type="EMBL" id="JAH92195.1"/>
    </source>
</evidence>
<name>A0A0E9WRK6_ANGAN</name>
<organism evidence="1">
    <name type="scientific">Anguilla anguilla</name>
    <name type="common">European freshwater eel</name>
    <name type="synonym">Muraena anguilla</name>
    <dbReference type="NCBI Taxonomy" id="7936"/>
    <lineage>
        <taxon>Eukaryota</taxon>
        <taxon>Metazoa</taxon>
        <taxon>Chordata</taxon>
        <taxon>Craniata</taxon>
        <taxon>Vertebrata</taxon>
        <taxon>Euteleostomi</taxon>
        <taxon>Actinopterygii</taxon>
        <taxon>Neopterygii</taxon>
        <taxon>Teleostei</taxon>
        <taxon>Anguilliformes</taxon>
        <taxon>Anguillidae</taxon>
        <taxon>Anguilla</taxon>
    </lineage>
</organism>
<sequence>MCYFIIRRLVTVGTTCCVPFNTVCVKKSHFVTHRLQLCNRSSKWDTKCVESNTKVVTQKVCWILTHPC</sequence>
<protein>
    <submittedName>
        <fullName evidence="1">Uncharacterized protein</fullName>
    </submittedName>
</protein>
<reference evidence="1" key="2">
    <citation type="journal article" date="2015" name="Fish Shellfish Immunol.">
        <title>Early steps in the European eel (Anguilla anguilla)-Vibrio vulnificus interaction in the gills: Role of the RtxA13 toxin.</title>
        <authorList>
            <person name="Callol A."/>
            <person name="Pajuelo D."/>
            <person name="Ebbesson L."/>
            <person name="Teles M."/>
            <person name="MacKenzie S."/>
            <person name="Amaro C."/>
        </authorList>
    </citation>
    <scope>NUCLEOTIDE SEQUENCE</scope>
</reference>
<dbReference type="AlphaFoldDB" id="A0A0E9WRK6"/>
<proteinExistence type="predicted"/>
<accession>A0A0E9WRK6</accession>